<protein>
    <submittedName>
        <fullName evidence="6">Uncharacterized protein LOC108568914</fullName>
    </submittedName>
</protein>
<organism evidence="5 6">
    <name type="scientific">Nicrophorus vespilloides</name>
    <name type="common">Boreal carrion beetle</name>
    <dbReference type="NCBI Taxonomy" id="110193"/>
    <lineage>
        <taxon>Eukaryota</taxon>
        <taxon>Metazoa</taxon>
        <taxon>Ecdysozoa</taxon>
        <taxon>Arthropoda</taxon>
        <taxon>Hexapoda</taxon>
        <taxon>Insecta</taxon>
        <taxon>Pterygota</taxon>
        <taxon>Neoptera</taxon>
        <taxon>Endopterygota</taxon>
        <taxon>Coleoptera</taxon>
        <taxon>Polyphaga</taxon>
        <taxon>Staphyliniformia</taxon>
        <taxon>Silphidae</taxon>
        <taxon>Nicrophorinae</taxon>
        <taxon>Nicrophorus</taxon>
    </lineage>
</organism>
<evidence type="ECO:0000313" key="5">
    <source>
        <dbReference type="Proteomes" id="UP000695000"/>
    </source>
</evidence>
<dbReference type="SUPFAM" id="SSF57903">
    <property type="entry name" value="FYVE/PHD zinc finger"/>
    <property type="match status" value="1"/>
</dbReference>
<name>A0ABM1NG05_NICVS</name>
<evidence type="ECO:0000313" key="6">
    <source>
        <dbReference type="RefSeq" id="XP_017785755.1"/>
    </source>
</evidence>
<feature type="domain" description="HORMA" evidence="4">
    <location>
        <begin position="24"/>
        <end position="201"/>
    </location>
</feature>
<dbReference type="InterPro" id="IPR001965">
    <property type="entry name" value="Znf_PHD"/>
</dbReference>
<keyword evidence="5" id="KW-1185">Reference proteome</keyword>
<proteinExistence type="predicted"/>
<evidence type="ECO:0000259" key="4">
    <source>
        <dbReference type="PROSITE" id="PS50815"/>
    </source>
</evidence>
<dbReference type="InterPro" id="IPR036570">
    <property type="entry name" value="HORMA_dom_sf"/>
</dbReference>
<accession>A0ABM1NG05</accession>
<evidence type="ECO:0000256" key="2">
    <source>
        <dbReference type="ARBA" id="ARBA00022771"/>
    </source>
</evidence>
<dbReference type="SUPFAM" id="SSF56019">
    <property type="entry name" value="The spindle assembly checkpoint protein mad2"/>
    <property type="match status" value="1"/>
</dbReference>
<evidence type="ECO:0000256" key="1">
    <source>
        <dbReference type="ARBA" id="ARBA00022723"/>
    </source>
</evidence>
<dbReference type="RefSeq" id="XP_017785755.1">
    <property type="nucleotide sequence ID" value="XM_017930266.1"/>
</dbReference>
<dbReference type="PROSITE" id="PS50815">
    <property type="entry name" value="HORMA"/>
    <property type="match status" value="1"/>
</dbReference>
<dbReference type="SMART" id="SM00249">
    <property type="entry name" value="PHD"/>
    <property type="match status" value="1"/>
</dbReference>
<dbReference type="InterPro" id="IPR003511">
    <property type="entry name" value="HORMA_dom"/>
</dbReference>
<dbReference type="GeneID" id="108568914"/>
<sequence>MTSSLTIATNVTVNDVELSTTSYMNSINFVKNMMHTAIVNIIYNRIEDDDAIFNSYNMNNVKYKGLSNRIPKTHQLQRVNCWMKDAYLALERKKLNKLYLVIMENNSASEYYEFTIKYLDKPKTSINTKQVFQVTEDFLKTINLLGTNTKFPLNTECKIQMTLNDGLDLKYFHNGVLIQNHNHIVGMGSIDTGHNKLRLCAKGQIFDESFDQSSVNVIDDVEVSPSFEETLVCVCSINENFSGIPIIRCGMCKTYQHVPCIGYTIAKPPLNNYTCWYCCKKNELVSHDKRMFLHANNERTLMRSTILRFITYAILHTNITPQQIIDKMSPVYVKAIIDFLIKIDFFHLKDNTYMPIIHTINRFANGVFFYKISSDSCHLSETEVVEIEDK</sequence>
<gene>
    <name evidence="6" type="primary">LOC108568914</name>
</gene>
<dbReference type="Gene3D" id="3.30.900.10">
    <property type="entry name" value="HORMA domain"/>
    <property type="match status" value="1"/>
</dbReference>
<keyword evidence="1" id="KW-0479">Metal-binding</keyword>
<dbReference type="InterPro" id="IPR013083">
    <property type="entry name" value="Znf_RING/FYVE/PHD"/>
</dbReference>
<evidence type="ECO:0000256" key="3">
    <source>
        <dbReference type="ARBA" id="ARBA00022833"/>
    </source>
</evidence>
<keyword evidence="3" id="KW-0862">Zinc</keyword>
<dbReference type="Gene3D" id="3.30.40.10">
    <property type="entry name" value="Zinc/RING finger domain, C3HC4 (zinc finger)"/>
    <property type="match status" value="1"/>
</dbReference>
<keyword evidence="2" id="KW-0863">Zinc-finger</keyword>
<dbReference type="InterPro" id="IPR011011">
    <property type="entry name" value="Znf_FYVE_PHD"/>
</dbReference>
<dbReference type="Proteomes" id="UP000695000">
    <property type="component" value="Unplaced"/>
</dbReference>
<dbReference type="Pfam" id="PF02301">
    <property type="entry name" value="HORMA"/>
    <property type="match status" value="1"/>
</dbReference>
<reference evidence="6" key="1">
    <citation type="submission" date="2025-08" db="UniProtKB">
        <authorList>
            <consortium name="RefSeq"/>
        </authorList>
    </citation>
    <scope>IDENTIFICATION</scope>
    <source>
        <tissue evidence="6">Whole Larva</tissue>
    </source>
</reference>